<reference evidence="1 2" key="1">
    <citation type="submission" date="2023-09" db="EMBL/GenBank/DDBJ databases">
        <title>Thalassobella suaedae gen. nov., sp. nov., a marine bacterium of the family Flavobacteriaceae isolated from a halophyte Suaeda japonica.</title>
        <authorList>
            <person name="Lee S.Y."/>
            <person name="Hwang C.Y."/>
        </authorList>
    </citation>
    <scope>NUCLEOTIDE SEQUENCE [LARGE SCALE GENOMIC DNA]</scope>
    <source>
        <strain evidence="1 2">HL-DH14</strain>
    </source>
</reference>
<accession>A0ABY9XR43</accession>
<proteinExistence type="predicted"/>
<dbReference type="Proteomes" id="UP001302806">
    <property type="component" value="Chromosome"/>
</dbReference>
<sequence length="69" mass="8061">MTIYDSQAKPYLIGNTVHGYLNKFDGFETSENLSDARDKTISYAVPIDYYNIVLEIHQNMMKYSKFLMI</sequence>
<organism evidence="1 2">
    <name type="scientific">Thalassobellus suaedae</name>
    <dbReference type="NCBI Taxonomy" id="3074124"/>
    <lineage>
        <taxon>Bacteria</taxon>
        <taxon>Pseudomonadati</taxon>
        <taxon>Bacteroidota</taxon>
        <taxon>Flavobacteriia</taxon>
        <taxon>Flavobacteriales</taxon>
        <taxon>Flavobacteriaceae</taxon>
        <taxon>Thalassobellus</taxon>
    </lineage>
</organism>
<gene>
    <name evidence="1" type="ORF">RHP51_14785</name>
</gene>
<dbReference type="RefSeq" id="WP_415865067.1">
    <property type="nucleotide sequence ID" value="NZ_CP134537.1"/>
</dbReference>
<name>A0ABY9XR43_9FLAO</name>
<evidence type="ECO:0000313" key="2">
    <source>
        <dbReference type="Proteomes" id="UP001302806"/>
    </source>
</evidence>
<dbReference type="EMBL" id="CP134537">
    <property type="protein sequence ID" value="WNH08385.1"/>
    <property type="molecule type" value="Genomic_DNA"/>
</dbReference>
<protein>
    <submittedName>
        <fullName evidence="1">Uncharacterized protein</fullName>
    </submittedName>
</protein>
<evidence type="ECO:0000313" key="1">
    <source>
        <dbReference type="EMBL" id="WNH08385.1"/>
    </source>
</evidence>